<evidence type="ECO:0000256" key="2">
    <source>
        <dbReference type="ARBA" id="ARBA00022801"/>
    </source>
</evidence>
<dbReference type="SUPFAM" id="SSF56219">
    <property type="entry name" value="DNase I-like"/>
    <property type="match status" value="1"/>
</dbReference>
<evidence type="ECO:0000256" key="1">
    <source>
        <dbReference type="ARBA" id="ARBA00010774"/>
    </source>
</evidence>
<evidence type="ECO:0000256" key="3">
    <source>
        <dbReference type="ARBA" id="ARBA00023807"/>
    </source>
</evidence>
<reference evidence="6 7" key="3">
    <citation type="submission" date="2018-11" db="EMBL/GenBank/DDBJ databases">
        <authorList>
            <consortium name="Pathogen Informatics"/>
        </authorList>
    </citation>
    <scope>NUCLEOTIDE SEQUENCE [LARGE SCALE GENOMIC DNA]</scope>
    <source>
        <strain evidence="6 7">NST_G2</strain>
    </source>
</reference>
<protein>
    <recommendedName>
        <fullName evidence="3">Nocturnin</fullName>
    </recommendedName>
</protein>
<dbReference type="Pfam" id="PF03372">
    <property type="entry name" value="Exo_endo_phos"/>
    <property type="match status" value="1"/>
</dbReference>
<keyword evidence="7" id="KW-1185">Reference proteome</keyword>
<feature type="domain" description="Endonuclease/exonuclease/phosphatase" evidence="4">
    <location>
        <begin position="23"/>
        <end position="304"/>
    </location>
</feature>
<evidence type="ECO:0000313" key="5">
    <source>
        <dbReference type="EMBL" id="JAP56743.1"/>
    </source>
</evidence>
<reference evidence="5" key="1">
    <citation type="submission" date="2016-01" db="EMBL/GenBank/DDBJ databases">
        <title>Reference transcriptome for the parasite Schistocephalus solidus: insights into the molecular evolution of parasitism.</title>
        <authorList>
            <person name="Hebert F.O."/>
            <person name="Grambauer S."/>
            <person name="Barber I."/>
            <person name="Landry C.R."/>
            <person name="Aubin-Horth N."/>
        </authorList>
    </citation>
    <scope>NUCLEOTIDE SEQUENCE</scope>
</reference>
<gene>
    <name evidence="5" type="primary">NOCT</name>
    <name evidence="6" type="ORF">SSLN_LOCUS10527</name>
    <name evidence="5" type="ORF">TR165565</name>
</gene>
<evidence type="ECO:0000313" key="6">
    <source>
        <dbReference type="EMBL" id="VDL96912.1"/>
    </source>
</evidence>
<keyword evidence="2" id="KW-0378">Hydrolase</keyword>
<dbReference type="GO" id="GO:0006139">
    <property type="term" value="P:nucleobase-containing compound metabolic process"/>
    <property type="evidence" value="ECO:0007669"/>
    <property type="project" value="UniProtKB-ARBA"/>
</dbReference>
<dbReference type="OrthoDB" id="276515at2759"/>
<dbReference type="InterPro" id="IPR036691">
    <property type="entry name" value="Endo/exonu/phosph_ase_sf"/>
</dbReference>
<dbReference type="AlphaFoldDB" id="A0A0X3PXZ2"/>
<evidence type="ECO:0000313" key="7">
    <source>
        <dbReference type="Proteomes" id="UP000275846"/>
    </source>
</evidence>
<dbReference type="WBParaSite" id="SSLN_0001093801-mRNA-1">
    <property type="protein sequence ID" value="SSLN_0001093801-mRNA-1"/>
    <property type="gene ID" value="SSLN_0001093801"/>
</dbReference>
<comment type="similarity">
    <text evidence="1">Belongs to the CCR4/nocturin family.</text>
</comment>
<dbReference type="InterPro" id="IPR005135">
    <property type="entry name" value="Endo/exonuclease/phosphatase"/>
</dbReference>
<proteinExistence type="inferred from homology"/>
<evidence type="ECO:0000259" key="4">
    <source>
        <dbReference type="Pfam" id="PF03372"/>
    </source>
</evidence>
<dbReference type="InterPro" id="IPR050410">
    <property type="entry name" value="CCR4/nocturin_mRNA_transcr"/>
</dbReference>
<dbReference type="PANTHER" id="PTHR12121">
    <property type="entry name" value="CARBON CATABOLITE REPRESSOR PROTEIN 4"/>
    <property type="match status" value="1"/>
</dbReference>
<organism evidence="5">
    <name type="scientific">Schistocephalus solidus</name>
    <name type="common">Tapeworm</name>
    <dbReference type="NCBI Taxonomy" id="70667"/>
    <lineage>
        <taxon>Eukaryota</taxon>
        <taxon>Metazoa</taxon>
        <taxon>Spiralia</taxon>
        <taxon>Lophotrochozoa</taxon>
        <taxon>Platyhelminthes</taxon>
        <taxon>Cestoda</taxon>
        <taxon>Eucestoda</taxon>
        <taxon>Diphyllobothriidea</taxon>
        <taxon>Diphyllobothriidae</taxon>
        <taxon>Schistocephalus</taxon>
    </lineage>
</organism>
<dbReference type="STRING" id="70667.A0A0X3PXZ2"/>
<accession>A0A0X3PXZ2</accession>
<dbReference type="Proteomes" id="UP000275846">
    <property type="component" value="Unassembled WGS sequence"/>
</dbReference>
<name>A0A0X3PXZ2_SCHSO</name>
<sequence>MSAFFRPFEVTSINQPIDCLCVMQWNIFAQGMGHCHCYLYIGFVQKNEFAYCPSDLLKVEKRLELFKSEILDYSPDIICLQEADIHSQIVSAISYQKSGSYEHIFAPKPLSPCLAYNSNFGPDGMAVVFRRDKLKLQHQRLIPTVADGSRCALLVELEHIRTGFTIFVVCVHLKANPQFSDFRRNEIAYLLRHLSTLLLARKDYGLFIVGDFNAEPWEPSIQALKSSDFGLASAYASASGGNEAQFTTWKIRKTEAGGFLEVQHTIDYIFYSMAAFELLGIRPIPKPPEIGAGALPSEKFPSDHINLIAHFGLPAVPFVDD</sequence>
<dbReference type="PANTHER" id="PTHR12121:SF45">
    <property type="entry name" value="NOCTURNIN"/>
    <property type="match status" value="1"/>
</dbReference>
<evidence type="ECO:0000313" key="8">
    <source>
        <dbReference type="WBParaSite" id="SSLN_0001093801-mRNA-1"/>
    </source>
</evidence>
<dbReference type="EMBL" id="UYSU01035934">
    <property type="protein sequence ID" value="VDL96912.1"/>
    <property type="molecule type" value="Genomic_DNA"/>
</dbReference>
<dbReference type="Gene3D" id="3.60.10.10">
    <property type="entry name" value="Endonuclease/exonuclease/phosphatase"/>
    <property type="match status" value="1"/>
</dbReference>
<dbReference type="GO" id="GO:0000175">
    <property type="term" value="F:3'-5'-RNA exonuclease activity"/>
    <property type="evidence" value="ECO:0007669"/>
    <property type="project" value="TreeGrafter"/>
</dbReference>
<reference evidence="8" key="2">
    <citation type="submission" date="2016-06" db="UniProtKB">
        <authorList>
            <consortium name="WormBaseParasite"/>
        </authorList>
    </citation>
    <scope>IDENTIFICATION</scope>
</reference>
<dbReference type="EMBL" id="GEEE01006482">
    <property type="protein sequence ID" value="JAP56743.1"/>
    <property type="molecule type" value="Transcribed_RNA"/>
</dbReference>